<dbReference type="Pfam" id="PF00370">
    <property type="entry name" value="FGGY_N"/>
    <property type="match status" value="1"/>
</dbReference>
<evidence type="ECO:0000259" key="4">
    <source>
        <dbReference type="Pfam" id="PF00370"/>
    </source>
</evidence>
<dbReference type="PIRSF" id="PIRSF000538">
    <property type="entry name" value="GlpK"/>
    <property type="match status" value="1"/>
</dbReference>
<comment type="caution">
    <text evidence="5">The sequence shown here is derived from an EMBL/GenBank/DDBJ whole genome shotgun (WGS) entry which is preliminary data.</text>
</comment>
<dbReference type="Proteomes" id="UP001642483">
    <property type="component" value="Unassembled WGS sequence"/>
</dbReference>
<reference evidence="5 6" key="1">
    <citation type="submission" date="2024-02" db="EMBL/GenBank/DDBJ databases">
        <authorList>
            <person name="Daric V."/>
            <person name="Darras S."/>
        </authorList>
    </citation>
    <scope>NUCLEOTIDE SEQUENCE [LARGE SCALE GENOMIC DNA]</scope>
</reference>
<dbReference type="InterPro" id="IPR000577">
    <property type="entry name" value="Carb_kinase_FGGY"/>
</dbReference>
<dbReference type="EMBL" id="CAWYQH010000046">
    <property type="protein sequence ID" value="CAK8677926.1"/>
    <property type="molecule type" value="Genomic_DNA"/>
</dbReference>
<evidence type="ECO:0000256" key="2">
    <source>
        <dbReference type="ARBA" id="ARBA00022679"/>
    </source>
</evidence>
<dbReference type="InterPro" id="IPR043129">
    <property type="entry name" value="ATPase_NBD"/>
</dbReference>
<organism evidence="5 6">
    <name type="scientific">Clavelina lepadiformis</name>
    <name type="common">Light-bulb sea squirt</name>
    <name type="synonym">Ascidia lepadiformis</name>
    <dbReference type="NCBI Taxonomy" id="159417"/>
    <lineage>
        <taxon>Eukaryota</taxon>
        <taxon>Metazoa</taxon>
        <taxon>Chordata</taxon>
        <taxon>Tunicata</taxon>
        <taxon>Ascidiacea</taxon>
        <taxon>Aplousobranchia</taxon>
        <taxon>Clavelinidae</taxon>
        <taxon>Clavelina</taxon>
    </lineage>
</organism>
<sequence length="471" mass="52042">MGYLLGIDIGTTSTKALVIDESHASEILTCHSCYADAQIDIEKHANYNEQDVNKIVASINEVLKKISLDLGTDKMAQISKIGICGQMHGCLFWKKDHISASFSTFIEPDDVSNLITWLDARCDVNFIASLPISKTSPMSLSTGFGCATILWLKKNRPEFLMKYDCSGTIADYVVSRLCHLAEPIMSTQNAASWGYFDSHAKTWDRKVMELANFPMHFLPKVITPCTTIGQLKNCLHGISDNATVMVAMGDMQCSVMSCRIVPGEAVINLSTSAQLSTVLKQSDQSRVKPDKEEIGRLPNPVIKVPYFGDYDLMASASLNGGAVFANFVEMLMNWTRQFKPDVTVDEIYQHLLNNNPDPNLQGSIMNFVPTLNGERHQPEATASLNSIKRSDLNFPTIARSLARGILENLRSMFEAGVALDGIRHLWACGGAFAKNRLFREELENQVFNHVTVSFDRNADAAYGAALAANEH</sequence>
<feature type="domain" description="Carbohydrate kinase FGGY N-terminal" evidence="4">
    <location>
        <begin position="3"/>
        <end position="255"/>
    </location>
</feature>
<evidence type="ECO:0000313" key="5">
    <source>
        <dbReference type="EMBL" id="CAK8677926.1"/>
    </source>
</evidence>
<evidence type="ECO:0000256" key="3">
    <source>
        <dbReference type="ARBA" id="ARBA00022777"/>
    </source>
</evidence>
<evidence type="ECO:0000256" key="1">
    <source>
        <dbReference type="ARBA" id="ARBA00009156"/>
    </source>
</evidence>
<gene>
    <name evidence="5" type="ORF">CVLEPA_LOCUS7909</name>
</gene>
<dbReference type="Gene3D" id="3.30.420.40">
    <property type="match status" value="2"/>
</dbReference>
<accession>A0ABP0FEX8</accession>
<comment type="similarity">
    <text evidence="1">Belongs to the FGGY kinase family.</text>
</comment>
<dbReference type="CDD" id="cd07777">
    <property type="entry name" value="ASKHA_NBD_FGGY_SHK"/>
    <property type="match status" value="1"/>
</dbReference>
<proteinExistence type="inferred from homology"/>
<dbReference type="PANTHER" id="PTHR10196:SF67">
    <property type="entry name" value="SEDOHEPTULOKINASE"/>
    <property type="match status" value="1"/>
</dbReference>
<keyword evidence="3" id="KW-0418">Kinase</keyword>
<dbReference type="SUPFAM" id="SSF53067">
    <property type="entry name" value="Actin-like ATPase domain"/>
    <property type="match status" value="2"/>
</dbReference>
<keyword evidence="2" id="KW-0808">Transferase</keyword>
<name>A0ABP0FEX8_CLALP</name>
<evidence type="ECO:0000313" key="6">
    <source>
        <dbReference type="Proteomes" id="UP001642483"/>
    </source>
</evidence>
<keyword evidence="6" id="KW-1185">Reference proteome</keyword>
<dbReference type="InterPro" id="IPR018484">
    <property type="entry name" value="FGGY_N"/>
</dbReference>
<protein>
    <recommendedName>
        <fullName evidence="4">Carbohydrate kinase FGGY N-terminal domain-containing protein</fullName>
    </recommendedName>
</protein>
<dbReference type="PANTHER" id="PTHR10196">
    <property type="entry name" value="SUGAR KINASE"/>
    <property type="match status" value="1"/>
</dbReference>